<evidence type="ECO:0000256" key="9">
    <source>
        <dbReference type="SAM" id="SignalP"/>
    </source>
</evidence>
<evidence type="ECO:0000256" key="1">
    <source>
        <dbReference type="ARBA" id="ARBA00006926"/>
    </source>
</evidence>
<evidence type="ECO:0000313" key="10">
    <source>
        <dbReference type="EMBL" id="CAJ0963061.1"/>
    </source>
</evidence>
<feature type="chain" id="PRO_5045510386" description="phospholipid-hydroperoxide glutathione peroxidase" evidence="9">
    <location>
        <begin position="24"/>
        <end position="143"/>
    </location>
</feature>
<evidence type="ECO:0000256" key="5">
    <source>
        <dbReference type="ARBA" id="ARBA00036240"/>
    </source>
</evidence>
<evidence type="ECO:0000256" key="7">
    <source>
        <dbReference type="ARBA" id="ARBA00042786"/>
    </source>
</evidence>
<dbReference type="EMBL" id="CAUEEQ010056610">
    <property type="protein sequence ID" value="CAJ0963061.1"/>
    <property type="molecule type" value="Genomic_DNA"/>
</dbReference>
<comment type="similarity">
    <text evidence="1">Belongs to the glutathione peroxidase family.</text>
</comment>
<accession>A0ABN9MD88</accession>
<dbReference type="EC" id="1.11.1.12" evidence="6"/>
<dbReference type="PROSITE" id="PS51355">
    <property type="entry name" value="GLUTATHIONE_PEROXID_3"/>
    <property type="match status" value="1"/>
</dbReference>
<evidence type="ECO:0000256" key="6">
    <source>
        <dbReference type="ARBA" id="ARBA00039119"/>
    </source>
</evidence>
<comment type="subunit">
    <text evidence="8">Monomer. Has a tendency to form higher mass oligomers. Interacts with FUNDC1; this interaction promotes GPX4 recruitment into mitochondria through TOM/TIM complex where it is degraded by mitophagy.</text>
</comment>
<evidence type="ECO:0000256" key="3">
    <source>
        <dbReference type="ARBA" id="ARBA00023002"/>
    </source>
</evidence>
<comment type="catalytic activity">
    <reaction evidence="4">
        <text>a hydroperoxy polyunsaturated fatty acid + 2 glutathione = a hydroxy polyunsaturated fatty acid + glutathione disulfide + H2O</text>
        <dbReference type="Rhea" id="RHEA:19057"/>
        <dbReference type="ChEBI" id="CHEBI:15377"/>
        <dbReference type="ChEBI" id="CHEBI:57925"/>
        <dbReference type="ChEBI" id="CHEBI:58297"/>
        <dbReference type="ChEBI" id="CHEBI:131871"/>
        <dbReference type="ChEBI" id="CHEBI:134019"/>
        <dbReference type="EC" id="1.11.1.12"/>
    </reaction>
    <physiologicalReaction direction="left-to-right" evidence="4">
        <dbReference type="Rhea" id="RHEA:19058"/>
    </physiologicalReaction>
</comment>
<sequence length="143" mass="16050">MFNIGDACVFWVAFFATCVVSDASVGRKKMQQVAFSCAHVDDWKKAKSIYEFSATDIDGSAVSLEKYRGFVCIIEPGDEAQIKDFAASYQVKFDMFSKIDVNGDGAHPLWKWMKAQPKGRGTLGDAIKWNFTKVIEKDLPDYI</sequence>
<comment type="catalytic activity">
    <reaction evidence="5">
        <text>(13S)-hydroperoxy-(9Z,11E)-octadecadienoate + 2 glutathione = (13S)-hydroxy-(9Z,11E)-octadecadienoate + glutathione disulfide + H2O</text>
        <dbReference type="Rhea" id="RHEA:48888"/>
        <dbReference type="ChEBI" id="CHEBI:15377"/>
        <dbReference type="ChEBI" id="CHEBI:57466"/>
        <dbReference type="ChEBI" id="CHEBI:57925"/>
        <dbReference type="ChEBI" id="CHEBI:58297"/>
        <dbReference type="ChEBI" id="CHEBI:90850"/>
    </reaction>
    <physiologicalReaction direction="left-to-right" evidence="5">
        <dbReference type="Rhea" id="RHEA:48889"/>
    </physiologicalReaction>
</comment>
<dbReference type="Pfam" id="PF00255">
    <property type="entry name" value="GSHPx"/>
    <property type="match status" value="1"/>
</dbReference>
<reference evidence="10" key="1">
    <citation type="submission" date="2023-07" db="EMBL/GenBank/DDBJ databases">
        <authorList>
            <person name="Stuckert A."/>
        </authorList>
    </citation>
    <scope>NUCLEOTIDE SEQUENCE</scope>
</reference>
<dbReference type="Gene3D" id="3.40.30.10">
    <property type="entry name" value="Glutaredoxin"/>
    <property type="match status" value="2"/>
</dbReference>
<name>A0ABN9MD88_9NEOB</name>
<dbReference type="PANTHER" id="PTHR11592">
    <property type="entry name" value="GLUTATHIONE PEROXIDASE"/>
    <property type="match status" value="1"/>
</dbReference>
<keyword evidence="9" id="KW-0732">Signal</keyword>
<dbReference type="PANTHER" id="PTHR11592:SF134">
    <property type="entry name" value="PHOSPHOLIPID HYDROPEROXIDE GLUTATHIONE PEROXIDASE"/>
    <property type="match status" value="1"/>
</dbReference>
<dbReference type="SUPFAM" id="SSF52833">
    <property type="entry name" value="Thioredoxin-like"/>
    <property type="match status" value="1"/>
</dbReference>
<comment type="caution">
    <text evidence="10">The sequence shown here is derived from an EMBL/GenBank/DDBJ whole genome shotgun (WGS) entry which is preliminary data.</text>
</comment>
<gene>
    <name evidence="10" type="ORF">RIMI_LOCUS18499674</name>
</gene>
<evidence type="ECO:0000313" key="11">
    <source>
        <dbReference type="Proteomes" id="UP001176940"/>
    </source>
</evidence>
<dbReference type="InterPro" id="IPR000889">
    <property type="entry name" value="Glutathione_peroxidase"/>
</dbReference>
<organism evidence="10 11">
    <name type="scientific">Ranitomeya imitator</name>
    <name type="common">mimic poison frog</name>
    <dbReference type="NCBI Taxonomy" id="111125"/>
    <lineage>
        <taxon>Eukaryota</taxon>
        <taxon>Metazoa</taxon>
        <taxon>Chordata</taxon>
        <taxon>Craniata</taxon>
        <taxon>Vertebrata</taxon>
        <taxon>Euteleostomi</taxon>
        <taxon>Amphibia</taxon>
        <taxon>Batrachia</taxon>
        <taxon>Anura</taxon>
        <taxon>Neobatrachia</taxon>
        <taxon>Hyloidea</taxon>
        <taxon>Dendrobatidae</taxon>
        <taxon>Dendrobatinae</taxon>
        <taxon>Ranitomeya</taxon>
    </lineage>
</organism>
<dbReference type="InterPro" id="IPR036249">
    <property type="entry name" value="Thioredoxin-like_sf"/>
</dbReference>
<evidence type="ECO:0000256" key="4">
    <source>
        <dbReference type="ARBA" id="ARBA00035814"/>
    </source>
</evidence>
<protein>
    <recommendedName>
        <fullName evidence="6">phospholipid-hydroperoxide glutathione peroxidase</fullName>
        <ecNumber evidence="6">1.11.1.12</ecNumber>
    </recommendedName>
    <alternativeName>
        <fullName evidence="7">Glutathione peroxidase 4</fullName>
    </alternativeName>
</protein>
<proteinExistence type="inferred from homology"/>
<keyword evidence="3" id="KW-0560">Oxidoreductase</keyword>
<feature type="signal peptide" evidence="9">
    <location>
        <begin position="1"/>
        <end position="23"/>
    </location>
</feature>
<keyword evidence="11" id="KW-1185">Reference proteome</keyword>
<keyword evidence="2" id="KW-0575">Peroxidase</keyword>
<dbReference type="Proteomes" id="UP001176940">
    <property type="component" value="Unassembled WGS sequence"/>
</dbReference>
<evidence type="ECO:0000256" key="8">
    <source>
        <dbReference type="ARBA" id="ARBA00046929"/>
    </source>
</evidence>
<evidence type="ECO:0000256" key="2">
    <source>
        <dbReference type="ARBA" id="ARBA00022559"/>
    </source>
</evidence>